<dbReference type="NCBIfam" id="TIGR00003">
    <property type="entry name" value="copper ion binding protein"/>
    <property type="match status" value="1"/>
</dbReference>
<dbReference type="InterPro" id="IPR006122">
    <property type="entry name" value="HMA_Cu_ion-bd"/>
</dbReference>
<evidence type="ECO:0000313" key="3">
    <source>
        <dbReference type="EMBL" id="MBA4601950.1"/>
    </source>
</evidence>
<dbReference type="GO" id="GO:0006825">
    <property type="term" value="P:copper ion transport"/>
    <property type="evidence" value="ECO:0007669"/>
    <property type="project" value="InterPro"/>
</dbReference>
<comment type="caution">
    <text evidence="3">The sequence shown here is derived from an EMBL/GenBank/DDBJ whole genome shotgun (WGS) entry which is preliminary data.</text>
</comment>
<evidence type="ECO:0000313" key="4">
    <source>
        <dbReference type="Proteomes" id="UP000538292"/>
    </source>
</evidence>
<dbReference type="CDD" id="cd00371">
    <property type="entry name" value="HMA"/>
    <property type="match status" value="1"/>
</dbReference>
<dbReference type="RefSeq" id="WP_181738967.1">
    <property type="nucleotide sequence ID" value="NZ_JACEOL010000020.1"/>
</dbReference>
<dbReference type="PROSITE" id="PS50846">
    <property type="entry name" value="HMA_2"/>
    <property type="match status" value="1"/>
</dbReference>
<proteinExistence type="predicted"/>
<dbReference type="EMBL" id="JACEOL010000020">
    <property type="protein sequence ID" value="MBA4601950.1"/>
    <property type="molecule type" value="Genomic_DNA"/>
</dbReference>
<accession>A0A7W1XRS9</accession>
<evidence type="ECO:0000256" key="1">
    <source>
        <dbReference type="ARBA" id="ARBA00022723"/>
    </source>
</evidence>
<dbReference type="Proteomes" id="UP000538292">
    <property type="component" value="Unassembled WGS sequence"/>
</dbReference>
<dbReference type="FunFam" id="3.30.70.100:FF:000001">
    <property type="entry name" value="ATPase copper transporting beta"/>
    <property type="match status" value="1"/>
</dbReference>
<sequence>MKKETIRVEGMSCNHCVKAIEGALKRIGVEAKVDLGSGTVKVSYDEQSVDLSKVKETIEDQGYDVVA</sequence>
<name>A0A7W1XRS9_9BACL</name>
<dbReference type="InterPro" id="IPR006121">
    <property type="entry name" value="HMA_dom"/>
</dbReference>
<dbReference type="Pfam" id="PF00403">
    <property type="entry name" value="HMA"/>
    <property type="match status" value="1"/>
</dbReference>
<organism evidence="3 4">
    <name type="scientific">Thermoactinomyces mirandus</name>
    <dbReference type="NCBI Taxonomy" id="2756294"/>
    <lineage>
        <taxon>Bacteria</taxon>
        <taxon>Bacillati</taxon>
        <taxon>Bacillota</taxon>
        <taxon>Bacilli</taxon>
        <taxon>Bacillales</taxon>
        <taxon>Thermoactinomycetaceae</taxon>
        <taxon>Thermoactinomyces</taxon>
    </lineage>
</organism>
<protein>
    <submittedName>
        <fullName evidence="3">Heavy-metal-associated domain-containing protein</fullName>
    </submittedName>
</protein>
<evidence type="ECO:0000259" key="2">
    <source>
        <dbReference type="PROSITE" id="PS50846"/>
    </source>
</evidence>
<dbReference type="SUPFAM" id="SSF55008">
    <property type="entry name" value="HMA, heavy metal-associated domain"/>
    <property type="match status" value="1"/>
</dbReference>
<reference evidence="3 4" key="1">
    <citation type="submission" date="2020-07" db="EMBL/GenBank/DDBJ databases">
        <title>Thermoactinomyces phylogeny.</title>
        <authorList>
            <person name="Dunlap C."/>
        </authorList>
    </citation>
    <scope>NUCLEOTIDE SEQUENCE [LARGE SCALE GENOMIC DNA]</scope>
    <source>
        <strain evidence="3 4">AMNI-1</strain>
    </source>
</reference>
<dbReference type="PRINTS" id="PR00944">
    <property type="entry name" value="CUEXPORT"/>
</dbReference>
<gene>
    <name evidence="3" type="ORF">H2C83_06385</name>
</gene>
<dbReference type="InterPro" id="IPR036163">
    <property type="entry name" value="HMA_dom_sf"/>
</dbReference>
<dbReference type="GO" id="GO:0005507">
    <property type="term" value="F:copper ion binding"/>
    <property type="evidence" value="ECO:0007669"/>
    <property type="project" value="InterPro"/>
</dbReference>
<keyword evidence="4" id="KW-1185">Reference proteome</keyword>
<feature type="domain" description="HMA" evidence="2">
    <location>
        <begin position="2"/>
        <end position="66"/>
    </location>
</feature>
<keyword evidence="1" id="KW-0479">Metal-binding</keyword>
<dbReference type="Gene3D" id="3.30.70.100">
    <property type="match status" value="1"/>
</dbReference>
<dbReference type="AlphaFoldDB" id="A0A7W1XRS9"/>
<dbReference type="InterPro" id="IPR000428">
    <property type="entry name" value="Cu-bd"/>
</dbReference>